<feature type="compositionally biased region" description="Basic and acidic residues" evidence="1">
    <location>
        <begin position="197"/>
        <end position="217"/>
    </location>
</feature>
<dbReference type="Gramene" id="KOM57517">
    <property type="protein sequence ID" value="KOM57517"/>
    <property type="gene ID" value="LR48_Vigan11g055000"/>
</dbReference>
<proteinExistence type="predicted"/>
<dbReference type="Proteomes" id="UP000053144">
    <property type="component" value="Chromosome 11"/>
</dbReference>
<evidence type="ECO:0000256" key="1">
    <source>
        <dbReference type="SAM" id="MobiDB-lite"/>
    </source>
</evidence>
<reference evidence="3" key="1">
    <citation type="journal article" date="2015" name="Proc. Natl. Acad. Sci. U.S.A.">
        <title>Genome sequencing of adzuki bean (Vigna angularis) provides insight into high starch and low fat accumulation and domestication.</title>
        <authorList>
            <person name="Yang K."/>
            <person name="Tian Z."/>
            <person name="Chen C."/>
            <person name="Luo L."/>
            <person name="Zhao B."/>
            <person name="Wang Z."/>
            <person name="Yu L."/>
            <person name="Li Y."/>
            <person name="Sun Y."/>
            <person name="Li W."/>
            <person name="Chen Y."/>
            <person name="Li Y."/>
            <person name="Zhang Y."/>
            <person name="Ai D."/>
            <person name="Zhao J."/>
            <person name="Shang C."/>
            <person name="Ma Y."/>
            <person name="Wu B."/>
            <person name="Wang M."/>
            <person name="Gao L."/>
            <person name="Sun D."/>
            <person name="Zhang P."/>
            <person name="Guo F."/>
            <person name="Wang W."/>
            <person name="Li Y."/>
            <person name="Wang J."/>
            <person name="Varshney R.K."/>
            <person name="Wang J."/>
            <person name="Ling H.Q."/>
            <person name="Wan P."/>
        </authorList>
    </citation>
    <scope>NUCLEOTIDE SEQUENCE</scope>
    <source>
        <strain evidence="3">cv. Jingnong 6</strain>
    </source>
</reference>
<evidence type="ECO:0000313" key="2">
    <source>
        <dbReference type="EMBL" id="KOM57517.1"/>
    </source>
</evidence>
<feature type="region of interest" description="Disordered" evidence="1">
    <location>
        <begin position="197"/>
        <end position="251"/>
    </location>
</feature>
<organism evidence="2 3">
    <name type="scientific">Phaseolus angularis</name>
    <name type="common">Azuki bean</name>
    <name type="synonym">Vigna angularis</name>
    <dbReference type="NCBI Taxonomy" id="3914"/>
    <lineage>
        <taxon>Eukaryota</taxon>
        <taxon>Viridiplantae</taxon>
        <taxon>Streptophyta</taxon>
        <taxon>Embryophyta</taxon>
        <taxon>Tracheophyta</taxon>
        <taxon>Spermatophyta</taxon>
        <taxon>Magnoliopsida</taxon>
        <taxon>eudicotyledons</taxon>
        <taxon>Gunneridae</taxon>
        <taxon>Pentapetalae</taxon>
        <taxon>rosids</taxon>
        <taxon>fabids</taxon>
        <taxon>Fabales</taxon>
        <taxon>Fabaceae</taxon>
        <taxon>Papilionoideae</taxon>
        <taxon>50 kb inversion clade</taxon>
        <taxon>NPAAA clade</taxon>
        <taxon>indigoferoid/millettioid clade</taxon>
        <taxon>Phaseoleae</taxon>
        <taxon>Vigna</taxon>
    </lineage>
</organism>
<accession>A0A0L9VRP0</accession>
<feature type="compositionally biased region" description="Basic and acidic residues" evidence="1">
    <location>
        <begin position="229"/>
        <end position="239"/>
    </location>
</feature>
<dbReference type="AlphaFoldDB" id="A0A0L9VRP0"/>
<evidence type="ECO:0000313" key="3">
    <source>
        <dbReference type="Proteomes" id="UP000053144"/>
    </source>
</evidence>
<gene>
    <name evidence="2" type="ORF">LR48_Vigan11g055000</name>
</gene>
<sequence>MTPFKWCVYMNSPIDFCTPLLKEMVRRWICWEWFLRDEDRQNSIICAALHLEEGSIAEDDGDELGLSWEQVVMKKIEDNQRKMVAMDKDLRSLATLVGVGKEDYEKGNDGKEEDGDVHGHGGAHGEGQCFQTFTYSDVGGCCSRLKDDVEDVMDIGPVVSTMPLHDDTEDDNLLNVNRTQLYNMVIPFKLPWRQLSERSEDERPEQVEVTRSADERPKRRPRTSVLSEWKQEGLNERSDTTLGTQREGQAFSDGPTSLSLLLFSAHGLGRITGLDEALSSSSVGGPMSALKTYTLVKVNLTIRRPYVNPAGPGINVAVELHFFKNALRSLSSISSPSHGSILSNCIVENELGLGKWKEPNILVLLFQVMAASTSALTLRVLWKFGSIHFSHSDIGYVDRHFVAAFQNELGPTWSLLDNNGHTHVVTYNMDTVNPRITNGWGQMRNIYPERLNDSHISFDYVGNNNFHITIYFDACSQERRESFIYDGTNYPDTSLFSVKLTKSQARGSHLVCPH</sequence>
<protein>
    <submittedName>
        <fullName evidence="2">Uncharacterized protein</fullName>
    </submittedName>
</protein>
<name>A0A0L9VRP0_PHAAN</name>
<dbReference type="EMBL" id="CM003381">
    <property type="protein sequence ID" value="KOM57517.1"/>
    <property type="molecule type" value="Genomic_DNA"/>
</dbReference>